<gene>
    <name evidence="2" type="ORF">GCM10018781_75920</name>
</gene>
<dbReference type="InterPro" id="IPR018723">
    <property type="entry name" value="DUF2254_membrane"/>
</dbReference>
<evidence type="ECO:0008006" key="4">
    <source>
        <dbReference type="Google" id="ProtNLM"/>
    </source>
</evidence>
<reference evidence="2" key="1">
    <citation type="journal article" date="2014" name="Int. J. Syst. Evol. Microbiol.">
        <title>Complete genome sequence of Corynebacterium casei LMG S-19264T (=DSM 44701T), isolated from a smear-ripened cheese.</title>
        <authorList>
            <consortium name="US DOE Joint Genome Institute (JGI-PGF)"/>
            <person name="Walter F."/>
            <person name="Albersmeier A."/>
            <person name="Kalinowski J."/>
            <person name="Ruckert C."/>
        </authorList>
    </citation>
    <scope>NUCLEOTIDE SEQUENCE</scope>
    <source>
        <strain evidence="2">JCM 4646</strain>
    </source>
</reference>
<evidence type="ECO:0000256" key="1">
    <source>
        <dbReference type="SAM" id="Phobius"/>
    </source>
</evidence>
<accession>A0A919D949</accession>
<dbReference type="AlphaFoldDB" id="A0A919D949"/>
<keyword evidence="1" id="KW-0472">Membrane</keyword>
<feature type="transmembrane region" description="Helical" evidence="1">
    <location>
        <begin position="141"/>
        <end position="161"/>
    </location>
</feature>
<sequence length="434" mass="45889">MRPIRARGEALGEYLRGALWVLPLVAVALALIAGSTLSRVRVPDSSPLHPLAFAGTASDARDVLTAISATMVTVIALVLGLTIVALQVASTQFSPRLLRNFLRDRPNQVVLAVFVATFAYSTAGLYTVGTAEAADEDFPRIAVTGAIVLVFVSLGMLVYFVHHVAHSIRIDTVMNTVARNTVRGLPAPAAPAAAQDGPGPEPAPGAVLFHSPHSGYLQTFHPERLLEEAVRQDAVVAVTARIGDHVVAGVEPLALAWSRAGGPVTDRAALARALRQAVAVGPERTLQQDTAFGMRQLVDIGLRTLSPAINDPYSAVQVLDRLSTVLCPLGARALGDEAHTDEDGRLRVSAAGHRYAEYLDLACGQIRRYGCAEPAVCLALLRLLGDAAATVTDPARRAAVAEQARLVLLDAEAHVRQPADLLPVRELAARLGLP</sequence>
<dbReference type="EMBL" id="BNBO01000080">
    <property type="protein sequence ID" value="GHE25026.1"/>
    <property type="molecule type" value="Genomic_DNA"/>
</dbReference>
<evidence type="ECO:0000313" key="2">
    <source>
        <dbReference type="EMBL" id="GHE25026.1"/>
    </source>
</evidence>
<feature type="transmembrane region" description="Helical" evidence="1">
    <location>
        <begin position="20"/>
        <end position="40"/>
    </location>
</feature>
<organism evidence="2 3">
    <name type="scientific">Kitasatospora indigofera</name>
    <dbReference type="NCBI Taxonomy" id="67307"/>
    <lineage>
        <taxon>Bacteria</taxon>
        <taxon>Bacillati</taxon>
        <taxon>Actinomycetota</taxon>
        <taxon>Actinomycetes</taxon>
        <taxon>Kitasatosporales</taxon>
        <taxon>Streptomycetaceae</taxon>
        <taxon>Kitasatospora</taxon>
    </lineage>
</organism>
<keyword evidence="1" id="KW-1133">Transmembrane helix</keyword>
<name>A0A919D949_9ACTN</name>
<dbReference type="GeneID" id="95357820"/>
<dbReference type="Pfam" id="PF10011">
    <property type="entry name" value="DUF2254"/>
    <property type="match status" value="1"/>
</dbReference>
<feature type="transmembrane region" description="Helical" evidence="1">
    <location>
        <begin position="109"/>
        <end position="129"/>
    </location>
</feature>
<evidence type="ECO:0000313" key="3">
    <source>
        <dbReference type="Proteomes" id="UP000617734"/>
    </source>
</evidence>
<dbReference type="Proteomes" id="UP000617734">
    <property type="component" value="Unassembled WGS sequence"/>
</dbReference>
<feature type="transmembrane region" description="Helical" evidence="1">
    <location>
        <begin position="63"/>
        <end position="88"/>
    </location>
</feature>
<proteinExistence type="predicted"/>
<comment type="caution">
    <text evidence="2">The sequence shown here is derived from an EMBL/GenBank/DDBJ whole genome shotgun (WGS) entry which is preliminary data.</text>
</comment>
<protein>
    <recommendedName>
        <fullName evidence="4">DUF2254 domain-containing protein</fullName>
    </recommendedName>
</protein>
<reference evidence="2" key="2">
    <citation type="submission" date="2020-09" db="EMBL/GenBank/DDBJ databases">
        <authorList>
            <person name="Sun Q."/>
            <person name="Ohkuma M."/>
        </authorList>
    </citation>
    <scope>NUCLEOTIDE SEQUENCE</scope>
    <source>
        <strain evidence="2">JCM 4646</strain>
    </source>
</reference>
<dbReference type="RefSeq" id="WP_190215480.1">
    <property type="nucleotide sequence ID" value="NZ_BNBO01000080.1"/>
</dbReference>
<keyword evidence="1" id="KW-0812">Transmembrane</keyword>
<keyword evidence="3" id="KW-1185">Reference proteome</keyword>